<organism evidence="2">
    <name type="scientific">Myoviridae sp. ctZgq1</name>
    <dbReference type="NCBI Taxonomy" id="2826666"/>
    <lineage>
        <taxon>Viruses</taxon>
        <taxon>Duplodnaviria</taxon>
        <taxon>Heunggongvirae</taxon>
        <taxon>Uroviricota</taxon>
        <taxon>Caudoviricetes</taxon>
    </lineage>
</organism>
<keyword evidence="1" id="KW-1133">Transmembrane helix</keyword>
<sequence>MNWFKTMMTENGEMSLTRFLAFASFVAFVIFTCLVVYMVYVKDNYNIEWYSTLTTATMGGTFIQPVNKAINSIFNTKKGSYEVNSDGEKVAEGYEDKK</sequence>
<dbReference type="EMBL" id="BK014762">
    <property type="protein sequence ID" value="DAD74597.1"/>
    <property type="molecule type" value="Genomic_DNA"/>
</dbReference>
<protein>
    <submittedName>
        <fullName evidence="2">Uncharacterized protein</fullName>
    </submittedName>
</protein>
<evidence type="ECO:0000256" key="1">
    <source>
        <dbReference type="SAM" id="Phobius"/>
    </source>
</evidence>
<reference evidence="2" key="1">
    <citation type="journal article" date="2021" name="Proc. Natl. Acad. Sci. U.S.A.">
        <title>A Catalog of Tens of Thousands of Viruses from Human Metagenomes Reveals Hidden Associations with Chronic Diseases.</title>
        <authorList>
            <person name="Tisza M.J."/>
            <person name="Buck C.B."/>
        </authorList>
    </citation>
    <scope>NUCLEOTIDE SEQUENCE</scope>
    <source>
        <strain evidence="2">CtZgq1</strain>
    </source>
</reference>
<keyword evidence="1" id="KW-0812">Transmembrane</keyword>
<name>A0A8S5LX36_9CAUD</name>
<evidence type="ECO:0000313" key="2">
    <source>
        <dbReference type="EMBL" id="DAD74597.1"/>
    </source>
</evidence>
<feature type="transmembrane region" description="Helical" evidence="1">
    <location>
        <begin position="20"/>
        <end position="40"/>
    </location>
</feature>
<accession>A0A8S5LX36</accession>
<keyword evidence="1" id="KW-0472">Membrane</keyword>
<proteinExistence type="predicted"/>